<keyword evidence="8" id="KW-0256">Endoplasmic reticulum</keyword>
<dbReference type="InterPro" id="IPR016181">
    <property type="entry name" value="Acyl_CoA_acyltransferase"/>
</dbReference>
<keyword evidence="10 19" id="KW-1133">Transmembrane helix</keyword>
<evidence type="ECO:0000256" key="18">
    <source>
        <dbReference type="ARBA" id="ARBA00093466"/>
    </source>
</evidence>
<name>A0A3Q3GWM8_9LABR</name>
<dbReference type="Pfam" id="PF00583">
    <property type="entry name" value="Acetyltransf_1"/>
    <property type="match status" value="1"/>
</dbReference>
<evidence type="ECO:0000256" key="3">
    <source>
        <dbReference type="ARBA" id="ARBA00004389"/>
    </source>
</evidence>
<evidence type="ECO:0000256" key="16">
    <source>
        <dbReference type="ARBA" id="ARBA00043248"/>
    </source>
</evidence>
<dbReference type="Gene3D" id="3.40.630.30">
    <property type="match status" value="1"/>
</dbReference>
<dbReference type="Proteomes" id="UP000261660">
    <property type="component" value="Unplaced"/>
</dbReference>
<accession>A0A3Q3GWM8</accession>
<dbReference type="PANTHER" id="PTHR13947">
    <property type="entry name" value="GNAT FAMILY N-ACETYLTRANSFERASE"/>
    <property type="match status" value="1"/>
</dbReference>
<dbReference type="GO" id="GO:0031966">
    <property type="term" value="C:mitochondrial membrane"/>
    <property type="evidence" value="ECO:0007669"/>
    <property type="project" value="UniProtKB-SubCell"/>
</dbReference>
<sequence>MHCSSEKIIWNDSLNLPGNNYMLFRTEKGLQKSPYRTQTVVVREFKPADKAEVQRIFSEGLMEMVPDTAFKGLRHHPERTICFLYSNTSVHAFSLAVICSVITMCWWVIALLPALCLCGRYFYSRRVIHGYLERAISRDMGDMEGFYMKSSDSRLWVAVLEGKVVGVVAAVSQLKSGGAVELQRMSVDRRFRWCGVGVALGRKVLEFAVSHKYSTVVLGTTAYAHAAHQLYKRLGFQCVGITNGYVTPGARLSLVERIFYRVRHYHYSMDVQNISSAE</sequence>
<organism evidence="21 22">
    <name type="scientific">Labrus bergylta</name>
    <name type="common">ballan wrasse</name>
    <dbReference type="NCBI Taxonomy" id="56723"/>
    <lineage>
        <taxon>Eukaryota</taxon>
        <taxon>Metazoa</taxon>
        <taxon>Chordata</taxon>
        <taxon>Craniata</taxon>
        <taxon>Vertebrata</taxon>
        <taxon>Euteleostomi</taxon>
        <taxon>Actinopterygii</taxon>
        <taxon>Neopterygii</taxon>
        <taxon>Teleostei</taxon>
        <taxon>Neoteleostei</taxon>
        <taxon>Acanthomorphata</taxon>
        <taxon>Eupercaria</taxon>
        <taxon>Labriformes</taxon>
        <taxon>Labridae</taxon>
        <taxon>Labrus</taxon>
    </lineage>
</organism>
<dbReference type="InParanoid" id="A0A3Q3GWM8"/>
<evidence type="ECO:0000256" key="7">
    <source>
        <dbReference type="ARBA" id="ARBA00022692"/>
    </source>
</evidence>
<evidence type="ECO:0000256" key="12">
    <source>
        <dbReference type="ARBA" id="ARBA00023136"/>
    </source>
</evidence>
<evidence type="ECO:0000256" key="4">
    <source>
        <dbReference type="ARBA" id="ARBA00004496"/>
    </source>
</evidence>
<dbReference type="EC" id="2.3.1.17" evidence="14"/>
<dbReference type="GeneTree" id="ENSGT00950000182932"/>
<reference evidence="21" key="1">
    <citation type="submission" date="2025-08" db="UniProtKB">
        <authorList>
            <consortium name="Ensembl"/>
        </authorList>
    </citation>
    <scope>IDENTIFICATION</scope>
</reference>
<dbReference type="STRING" id="56723.ENSLBEP00000034868"/>
<dbReference type="GO" id="GO:0017188">
    <property type="term" value="F:L-aspartate N-acetyltransferase activity"/>
    <property type="evidence" value="ECO:0007669"/>
    <property type="project" value="UniProtKB-EC"/>
</dbReference>
<protein>
    <recommendedName>
        <fullName evidence="15">N-acetylaspartate synthetase</fullName>
        <ecNumber evidence="14">2.3.1.17</ecNumber>
    </recommendedName>
    <alternativeName>
        <fullName evidence="16">N-acetyltransferase 8-like protein</fullName>
    </alternativeName>
</protein>
<evidence type="ECO:0000256" key="11">
    <source>
        <dbReference type="ARBA" id="ARBA00023128"/>
    </source>
</evidence>
<comment type="catalytic activity">
    <reaction evidence="17">
        <text>L-aspartate + acetyl-CoA = N-acetyl-L-aspartate + CoA + H(+)</text>
        <dbReference type="Rhea" id="RHEA:14165"/>
        <dbReference type="ChEBI" id="CHEBI:15378"/>
        <dbReference type="ChEBI" id="CHEBI:16953"/>
        <dbReference type="ChEBI" id="CHEBI:29991"/>
        <dbReference type="ChEBI" id="CHEBI:57287"/>
        <dbReference type="ChEBI" id="CHEBI:57288"/>
        <dbReference type="EC" id="2.3.1.17"/>
    </reaction>
    <physiologicalReaction direction="left-to-right" evidence="17">
        <dbReference type="Rhea" id="RHEA:14166"/>
    </physiologicalReaction>
</comment>
<comment type="subcellular location">
    <subcellularLocation>
        <location evidence="4">Cytoplasm</location>
    </subcellularLocation>
    <subcellularLocation>
        <location evidence="3">Endoplasmic reticulum membrane</location>
        <topology evidence="3">Single-pass membrane protein</topology>
    </subcellularLocation>
    <subcellularLocation>
        <location evidence="1">Microsome membrane</location>
        <topology evidence="1">Single-pass membrane protein</topology>
    </subcellularLocation>
    <subcellularLocation>
        <location evidence="2">Mitochondrion membrane</location>
        <topology evidence="2">Single-pass membrane protein</topology>
    </subcellularLocation>
</comment>
<keyword evidence="9" id="KW-0492">Microsome</keyword>
<dbReference type="PANTHER" id="PTHR13947:SF11">
    <property type="entry name" value="N-ACETYLASPARTATE SYNTHETASE"/>
    <property type="match status" value="1"/>
</dbReference>
<evidence type="ECO:0000256" key="14">
    <source>
        <dbReference type="ARBA" id="ARBA00039136"/>
    </source>
</evidence>
<proteinExistence type="inferred from homology"/>
<dbReference type="InterPro" id="IPR050769">
    <property type="entry name" value="NAT_camello-type"/>
</dbReference>
<comment type="similarity">
    <text evidence="18">Belongs to the NAT8 family.</text>
</comment>
<evidence type="ECO:0000259" key="20">
    <source>
        <dbReference type="PROSITE" id="PS51186"/>
    </source>
</evidence>
<evidence type="ECO:0000256" key="9">
    <source>
        <dbReference type="ARBA" id="ARBA00022848"/>
    </source>
</evidence>
<evidence type="ECO:0000256" key="1">
    <source>
        <dbReference type="ARBA" id="ARBA00004111"/>
    </source>
</evidence>
<feature type="domain" description="N-acetyltransferase" evidence="20">
    <location>
        <begin position="101"/>
        <end position="261"/>
    </location>
</feature>
<evidence type="ECO:0000313" key="22">
    <source>
        <dbReference type="Proteomes" id="UP000261660"/>
    </source>
</evidence>
<evidence type="ECO:0000256" key="10">
    <source>
        <dbReference type="ARBA" id="ARBA00022989"/>
    </source>
</evidence>
<keyword evidence="13" id="KW-0012">Acyltransferase</keyword>
<dbReference type="InterPro" id="IPR000182">
    <property type="entry name" value="GNAT_dom"/>
</dbReference>
<dbReference type="SUPFAM" id="SSF55729">
    <property type="entry name" value="Acyl-CoA N-acyltransferases (Nat)"/>
    <property type="match status" value="1"/>
</dbReference>
<evidence type="ECO:0000256" key="19">
    <source>
        <dbReference type="SAM" id="Phobius"/>
    </source>
</evidence>
<dbReference type="PROSITE" id="PS51186">
    <property type="entry name" value="GNAT"/>
    <property type="match status" value="1"/>
</dbReference>
<reference evidence="21" key="2">
    <citation type="submission" date="2025-09" db="UniProtKB">
        <authorList>
            <consortium name="Ensembl"/>
        </authorList>
    </citation>
    <scope>IDENTIFICATION</scope>
</reference>
<keyword evidence="5" id="KW-0963">Cytoplasm</keyword>
<dbReference type="Ensembl" id="ENSLBET00000036355.1">
    <property type="protein sequence ID" value="ENSLBEP00000034868.1"/>
    <property type="gene ID" value="ENSLBEG00000026188.1"/>
</dbReference>
<evidence type="ECO:0000256" key="15">
    <source>
        <dbReference type="ARBA" id="ARBA00041029"/>
    </source>
</evidence>
<evidence type="ECO:0000256" key="6">
    <source>
        <dbReference type="ARBA" id="ARBA00022679"/>
    </source>
</evidence>
<evidence type="ECO:0000256" key="8">
    <source>
        <dbReference type="ARBA" id="ARBA00022824"/>
    </source>
</evidence>
<feature type="transmembrane region" description="Helical" evidence="19">
    <location>
        <begin position="93"/>
        <end position="118"/>
    </location>
</feature>
<keyword evidence="12 19" id="KW-0472">Membrane</keyword>
<keyword evidence="7 19" id="KW-0812">Transmembrane</keyword>
<dbReference type="AlphaFoldDB" id="A0A3Q3GWM8"/>
<evidence type="ECO:0000256" key="13">
    <source>
        <dbReference type="ARBA" id="ARBA00023315"/>
    </source>
</evidence>
<keyword evidence="6" id="KW-0808">Transferase</keyword>
<keyword evidence="22" id="KW-1185">Reference proteome</keyword>
<evidence type="ECO:0000256" key="17">
    <source>
        <dbReference type="ARBA" id="ARBA00049272"/>
    </source>
</evidence>
<keyword evidence="11" id="KW-0496">Mitochondrion</keyword>
<dbReference type="GO" id="GO:0005789">
    <property type="term" value="C:endoplasmic reticulum membrane"/>
    <property type="evidence" value="ECO:0007669"/>
    <property type="project" value="UniProtKB-SubCell"/>
</dbReference>
<evidence type="ECO:0000313" key="21">
    <source>
        <dbReference type="Ensembl" id="ENSLBEP00000034868.1"/>
    </source>
</evidence>
<evidence type="ECO:0000256" key="2">
    <source>
        <dbReference type="ARBA" id="ARBA00004304"/>
    </source>
</evidence>
<evidence type="ECO:0000256" key="5">
    <source>
        <dbReference type="ARBA" id="ARBA00022490"/>
    </source>
</evidence>